<evidence type="ECO:0000313" key="3">
    <source>
        <dbReference type="Proteomes" id="UP001586593"/>
    </source>
</evidence>
<feature type="compositionally biased region" description="Basic and acidic residues" evidence="1">
    <location>
        <begin position="559"/>
        <end position="576"/>
    </location>
</feature>
<dbReference type="SUPFAM" id="SSF54928">
    <property type="entry name" value="RNA-binding domain, RBD"/>
    <property type="match status" value="1"/>
</dbReference>
<evidence type="ECO:0000256" key="1">
    <source>
        <dbReference type="SAM" id="MobiDB-lite"/>
    </source>
</evidence>
<evidence type="ECO:0008006" key="4">
    <source>
        <dbReference type="Google" id="ProtNLM"/>
    </source>
</evidence>
<dbReference type="Proteomes" id="UP001586593">
    <property type="component" value="Unassembled WGS sequence"/>
</dbReference>
<feature type="compositionally biased region" description="Polar residues" evidence="1">
    <location>
        <begin position="348"/>
        <end position="359"/>
    </location>
</feature>
<feature type="compositionally biased region" description="Acidic residues" evidence="1">
    <location>
        <begin position="488"/>
        <end position="500"/>
    </location>
</feature>
<feature type="region of interest" description="Disordered" evidence="1">
    <location>
        <begin position="1"/>
        <end position="28"/>
    </location>
</feature>
<feature type="compositionally biased region" description="Low complexity" evidence="1">
    <location>
        <begin position="137"/>
        <end position="146"/>
    </location>
</feature>
<name>A0ABR3XK74_9PEZI</name>
<protein>
    <recommendedName>
        <fullName evidence="4">RRM domain-containing protein</fullName>
    </recommendedName>
</protein>
<feature type="region of interest" description="Disordered" evidence="1">
    <location>
        <begin position="106"/>
        <end position="150"/>
    </location>
</feature>
<reference evidence="2 3" key="1">
    <citation type="journal article" date="2024" name="Commun. Biol.">
        <title>Comparative genomic analysis of thermophilic fungi reveals convergent evolutionary adaptations and gene losses.</title>
        <authorList>
            <person name="Steindorff A.S."/>
            <person name="Aguilar-Pontes M.V."/>
            <person name="Robinson A.J."/>
            <person name="Andreopoulos B."/>
            <person name="LaButti K."/>
            <person name="Kuo A."/>
            <person name="Mondo S."/>
            <person name="Riley R."/>
            <person name="Otillar R."/>
            <person name="Haridas S."/>
            <person name="Lipzen A."/>
            <person name="Grimwood J."/>
            <person name="Schmutz J."/>
            <person name="Clum A."/>
            <person name="Reid I.D."/>
            <person name="Moisan M.C."/>
            <person name="Butler G."/>
            <person name="Nguyen T.T.M."/>
            <person name="Dewar K."/>
            <person name="Conant G."/>
            <person name="Drula E."/>
            <person name="Henrissat B."/>
            <person name="Hansel C."/>
            <person name="Singer S."/>
            <person name="Hutchinson M.I."/>
            <person name="de Vries R.P."/>
            <person name="Natvig D.O."/>
            <person name="Powell A.J."/>
            <person name="Tsang A."/>
            <person name="Grigoriev I.V."/>
        </authorList>
    </citation>
    <scope>NUCLEOTIDE SEQUENCE [LARGE SCALE GENOMIC DNA]</scope>
    <source>
        <strain evidence="2 3">ATCC 24622</strain>
    </source>
</reference>
<gene>
    <name evidence="2" type="ORF">VTK73DRAFT_9530</name>
</gene>
<sequence>MTAAVAAPRPLSVIPTSPAASGPDPDTSYTRLHITPLDPDLLKVVLSSSILPKARNLSYHSLETFPEKRYGFVDLPADDADKVKRKLNGAVLKGVKIRIEKARPENRPVPLGDAAMAKDEGGKGRRDRATKKRKRSLTTTATAAASEEIPGVVLEPGRKVKRGWTVPEEVSRSRREKDRRDRTDKDKRKKGKKEIRSKYTDHAECLIKTKLHSAAEDVGEVDGKKKRKKSKTKETVVHEFERTVKFPTFLKTSDATASSTQRKSALEFVDGKGWVDEHGNVVEAVKPRKMVAVADRTSSLDKTVDKRTVLGKNETHSSSSDESSPSGSGPAESEEDELREEDDKEQGTPESQARDSSTAVDPRQARVQEAGTSKPTSSPPPKLLSIKIPPATPKVHPLEALYKRPKQDDSTPQAAGAGSSAAEPFSFFGDTQERSEDEEGGDGGASNGALQVPMTPYTRQDWEMRGIRSAAPTPDTAHPSRAFRTWDPEGEEDDIAEEDEKQVSTGGDDDAGPDDGEHEMASMQRGDQEGIEATSEFQRYFWEHRGDLNRAWKRRRKMAAKEKRYRENRARAERTV</sequence>
<feature type="compositionally biased region" description="Acidic residues" evidence="1">
    <location>
        <begin position="332"/>
        <end position="344"/>
    </location>
</feature>
<keyword evidence="3" id="KW-1185">Reference proteome</keyword>
<dbReference type="InterPro" id="IPR035979">
    <property type="entry name" value="RBD_domain_sf"/>
</dbReference>
<organism evidence="2 3">
    <name type="scientific">Phialemonium thermophilum</name>
    <dbReference type="NCBI Taxonomy" id="223376"/>
    <lineage>
        <taxon>Eukaryota</taxon>
        <taxon>Fungi</taxon>
        <taxon>Dikarya</taxon>
        <taxon>Ascomycota</taxon>
        <taxon>Pezizomycotina</taxon>
        <taxon>Sordariomycetes</taxon>
        <taxon>Sordariomycetidae</taxon>
        <taxon>Cephalothecales</taxon>
        <taxon>Cephalothecaceae</taxon>
        <taxon>Phialemonium</taxon>
    </lineage>
</organism>
<feature type="region of interest" description="Disordered" evidence="1">
    <location>
        <begin position="282"/>
        <end position="532"/>
    </location>
</feature>
<feature type="region of interest" description="Disordered" evidence="1">
    <location>
        <begin position="556"/>
        <end position="576"/>
    </location>
</feature>
<comment type="caution">
    <text evidence="2">The sequence shown here is derived from an EMBL/GenBank/DDBJ whole genome shotgun (WGS) entry which is preliminary data.</text>
</comment>
<dbReference type="EMBL" id="JAZHXJ010000080">
    <property type="protein sequence ID" value="KAL1876351.1"/>
    <property type="molecule type" value="Genomic_DNA"/>
</dbReference>
<feature type="compositionally biased region" description="Basic and acidic residues" evidence="1">
    <location>
        <begin position="169"/>
        <end position="186"/>
    </location>
</feature>
<proteinExistence type="predicted"/>
<feature type="region of interest" description="Disordered" evidence="1">
    <location>
        <begin position="165"/>
        <end position="196"/>
    </location>
</feature>
<evidence type="ECO:0000313" key="2">
    <source>
        <dbReference type="EMBL" id="KAL1876351.1"/>
    </source>
</evidence>
<feature type="compositionally biased region" description="Low complexity" evidence="1">
    <location>
        <begin position="317"/>
        <end position="331"/>
    </location>
</feature>
<accession>A0ABR3XK74</accession>
<feature type="compositionally biased region" description="Basic and acidic residues" evidence="1">
    <location>
        <begin position="298"/>
        <end position="308"/>
    </location>
</feature>
<feature type="compositionally biased region" description="Acidic residues" evidence="1">
    <location>
        <begin position="507"/>
        <end position="517"/>
    </location>
</feature>
<feature type="compositionally biased region" description="Basic residues" evidence="1">
    <location>
        <begin position="125"/>
        <end position="136"/>
    </location>
</feature>